<evidence type="ECO:0000313" key="9">
    <source>
        <dbReference type="Proteomes" id="UP000887226"/>
    </source>
</evidence>
<evidence type="ECO:0000259" key="7">
    <source>
        <dbReference type="Pfam" id="PF03847"/>
    </source>
</evidence>
<evidence type="ECO:0000256" key="4">
    <source>
        <dbReference type="ARBA" id="ARBA00023163"/>
    </source>
</evidence>
<dbReference type="SUPFAM" id="SSF47113">
    <property type="entry name" value="Histone-fold"/>
    <property type="match status" value="1"/>
</dbReference>
<proteinExistence type="inferred from homology"/>
<dbReference type="InterPro" id="IPR003228">
    <property type="entry name" value="TFIID_TAF12_dom"/>
</dbReference>
<dbReference type="InterPro" id="IPR009072">
    <property type="entry name" value="Histone-fold"/>
</dbReference>
<organism evidence="8 9">
    <name type="scientific">Calycina marina</name>
    <dbReference type="NCBI Taxonomy" id="1763456"/>
    <lineage>
        <taxon>Eukaryota</taxon>
        <taxon>Fungi</taxon>
        <taxon>Dikarya</taxon>
        <taxon>Ascomycota</taxon>
        <taxon>Pezizomycotina</taxon>
        <taxon>Leotiomycetes</taxon>
        <taxon>Helotiales</taxon>
        <taxon>Pezizellaceae</taxon>
        <taxon>Calycina</taxon>
    </lineage>
</organism>
<feature type="compositionally biased region" description="Low complexity" evidence="6">
    <location>
        <begin position="246"/>
        <end position="263"/>
    </location>
</feature>
<reference evidence="8" key="1">
    <citation type="journal article" date="2021" name="IMA Fungus">
        <title>Genomic characterization of three marine fungi, including Emericellopsis atlantica sp. nov. with signatures of a generalist lifestyle and marine biomass degradation.</title>
        <authorList>
            <person name="Hagestad O.C."/>
            <person name="Hou L."/>
            <person name="Andersen J.H."/>
            <person name="Hansen E.H."/>
            <person name="Altermark B."/>
            <person name="Li C."/>
            <person name="Kuhnert E."/>
            <person name="Cox R.J."/>
            <person name="Crous P.W."/>
            <person name="Spatafora J.W."/>
            <person name="Lail K."/>
            <person name="Amirebrahimi M."/>
            <person name="Lipzen A."/>
            <person name="Pangilinan J."/>
            <person name="Andreopoulos W."/>
            <person name="Hayes R.D."/>
            <person name="Ng V."/>
            <person name="Grigoriev I.V."/>
            <person name="Jackson S.A."/>
            <person name="Sutton T.D.S."/>
            <person name="Dobson A.D.W."/>
            <person name="Rama T."/>
        </authorList>
    </citation>
    <scope>NUCLEOTIDE SEQUENCE</scope>
    <source>
        <strain evidence="8">TRa3180A</strain>
    </source>
</reference>
<comment type="subcellular location">
    <subcellularLocation>
        <location evidence="1">Nucleus</location>
    </subcellularLocation>
</comment>
<sequence>MNGGQGQGQAAVGQPGQLGPQIHMFKPNQMRGLPEPFTAAEKSKWEQGLTALWGQIEKFPADTTQHQDARRKLYEFSKTLGQKLRDNQAVKMRAANAPGQSQGQGDVTTRPPSQGQPQGITPNGGTDGQMRPNGRMIPPKILEHVASFNMVAPHNMLPGSEEATKWIKIMREKYQMALASMEGSTEKISSIRMSEDKMKAEGKLTPEYEKTLAEQKAKFLKSHGEAKSWVDKLRQQQQELQRQNASLNGNNANTSANASGNSAVLTPVRPPLNVQQNANPTLQTTQAVHAAIENARIQQNNGGRPPQQGVQGATPTQANLNPPQMPQHQGGQVQAIKQEAGVPQINTQMQSRPMQNSNSPQSAVPQSAHSVAPQSATGAPQIARALTHPQALQNAARTYSSGQTLGTPVMGQQPHSHVQGSGTPRETANAMNKMPISKSLSENARQIPQPVGMAPARPTYSGGPNQAGTGVIGQPVFQKQANPNMEGDVDRVLAKKKLDELVKQVTGGGDGLSGGEGLTPEVEESILNVADTFVDQVLQAACNNAKERGSTVLEIRDIQLTLERGYNIRIPGYASDEIRTVRKILPAPAWINKMSAVQAAKVTGGRGD</sequence>
<dbReference type="GO" id="GO:0000124">
    <property type="term" value="C:SAGA complex"/>
    <property type="evidence" value="ECO:0007669"/>
    <property type="project" value="InterPro"/>
</dbReference>
<dbReference type="GO" id="GO:0017025">
    <property type="term" value="F:TBP-class protein binding"/>
    <property type="evidence" value="ECO:0007669"/>
    <property type="project" value="TreeGrafter"/>
</dbReference>
<dbReference type="Proteomes" id="UP000887226">
    <property type="component" value="Unassembled WGS sequence"/>
</dbReference>
<dbReference type="InterPro" id="IPR037794">
    <property type="entry name" value="TAF12"/>
</dbReference>
<name>A0A9P8CEF2_9HELO</name>
<dbReference type="AlphaFoldDB" id="A0A9P8CEF2"/>
<dbReference type="OrthoDB" id="2193432at2759"/>
<dbReference type="GO" id="GO:0005669">
    <property type="term" value="C:transcription factor TFIID complex"/>
    <property type="evidence" value="ECO:0007669"/>
    <property type="project" value="InterPro"/>
</dbReference>
<evidence type="ECO:0000256" key="2">
    <source>
        <dbReference type="ARBA" id="ARBA00007530"/>
    </source>
</evidence>
<evidence type="ECO:0000256" key="6">
    <source>
        <dbReference type="SAM" id="MobiDB-lite"/>
    </source>
</evidence>
<feature type="compositionally biased region" description="Polar residues" evidence="6">
    <location>
        <begin position="98"/>
        <end position="124"/>
    </location>
</feature>
<dbReference type="Gene3D" id="1.10.20.10">
    <property type="entry name" value="Histone, subunit A"/>
    <property type="match status" value="1"/>
</dbReference>
<feature type="region of interest" description="Disordered" evidence="6">
    <location>
        <begin position="349"/>
        <end position="378"/>
    </location>
</feature>
<dbReference type="CDD" id="cd07981">
    <property type="entry name" value="HFD_TAF12"/>
    <property type="match status" value="1"/>
</dbReference>
<gene>
    <name evidence="8" type="ORF">BJ878DRAFT_509975</name>
</gene>
<feature type="compositionally biased region" description="Polar residues" evidence="6">
    <location>
        <begin position="313"/>
        <end position="332"/>
    </location>
</feature>
<dbReference type="PANTHER" id="PTHR12264:SF21">
    <property type="entry name" value="TRANSCRIPTION INITIATION FACTOR TFIID SUBUNIT 12"/>
    <property type="match status" value="1"/>
</dbReference>
<feature type="compositionally biased region" description="Low complexity" evidence="6">
    <location>
        <begin position="299"/>
        <end position="312"/>
    </location>
</feature>
<comment type="caution">
    <text evidence="8">The sequence shown here is derived from an EMBL/GenBank/DDBJ whole genome shotgun (WGS) entry which is preliminary data.</text>
</comment>
<evidence type="ECO:0000256" key="3">
    <source>
        <dbReference type="ARBA" id="ARBA00023015"/>
    </source>
</evidence>
<dbReference type="PANTHER" id="PTHR12264">
    <property type="entry name" value="TRANSCRIPTION INITIATION FACTOR TFIID SUBUNIT 12"/>
    <property type="match status" value="1"/>
</dbReference>
<dbReference type="EMBL" id="MU253963">
    <property type="protein sequence ID" value="KAG9243630.1"/>
    <property type="molecule type" value="Genomic_DNA"/>
</dbReference>
<keyword evidence="4" id="KW-0804">Transcription</keyword>
<keyword evidence="3" id="KW-0805">Transcription regulation</keyword>
<dbReference type="FunFam" id="1.10.20.10:FF:000037">
    <property type="entry name" value="Transcription initiation factor TFIID subunit 12"/>
    <property type="match status" value="1"/>
</dbReference>
<feature type="region of interest" description="Disordered" evidence="6">
    <location>
        <begin position="1"/>
        <end position="34"/>
    </location>
</feature>
<comment type="similarity">
    <text evidence="2">Belongs to the TAF12 family.</text>
</comment>
<accession>A0A9P8CEF2</accession>
<evidence type="ECO:0000256" key="5">
    <source>
        <dbReference type="ARBA" id="ARBA00023242"/>
    </source>
</evidence>
<evidence type="ECO:0000256" key="1">
    <source>
        <dbReference type="ARBA" id="ARBA00004123"/>
    </source>
</evidence>
<dbReference type="GO" id="GO:0051123">
    <property type="term" value="P:RNA polymerase II preinitiation complex assembly"/>
    <property type="evidence" value="ECO:0007669"/>
    <property type="project" value="TreeGrafter"/>
</dbReference>
<protein>
    <submittedName>
        <fullName evidence="8">Transcription initiation factor TFIID subunit A-domain-containing protein</fullName>
    </submittedName>
</protein>
<dbReference type="GO" id="GO:0046982">
    <property type="term" value="F:protein heterodimerization activity"/>
    <property type="evidence" value="ECO:0007669"/>
    <property type="project" value="InterPro"/>
</dbReference>
<dbReference type="Pfam" id="PF03847">
    <property type="entry name" value="TFIID_20kDa"/>
    <property type="match status" value="1"/>
</dbReference>
<keyword evidence="5" id="KW-0539">Nucleus</keyword>
<feature type="compositionally biased region" description="Polar residues" evidence="6">
    <location>
        <begin position="413"/>
        <end position="429"/>
    </location>
</feature>
<evidence type="ECO:0000313" key="8">
    <source>
        <dbReference type="EMBL" id="KAG9243630.1"/>
    </source>
</evidence>
<feature type="region of interest" description="Disordered" evidence="6">
    <location>
        <begin position="94"/>
        <end position="134"/>
    </location>
</feature>
<feature type="domain" description="Transcription initiation factor TFIID subunit 12" evidence="7">
    <location>
        <begin position="495"/>
        <end position="568"/>
    </location>
</feature>
<feature type="non-terminal residue" evidence="8">
    <location>
        <position position="608"/>
    </location>
</feature>
<feature type="compositionally biased region" description="Low complexity" evidence="6">
    <location>
        <begin position="8"/>
        <end position="21"/>
    </location>
</feature>
<dbReference type="GO" id="GO:0003677">
    <property type="term" value="F:DNA binding"/>
    <property type="evidence" value="ECO:0007669"/>
    <property type="project" value="TreeGrafter"/>
</dbReference>
<keyword evidence="9" id="KW-1185">Reference proteome</keyword>
<feature type="region of interest" description="Disordered" evidence="6">
    <location>
        <begin position="299"/>
        <end position="335"/>
    </location>
</feature>
<feature type="region of interest" description="Disordered" evidence="6">
    <location>
        <begin position="246"/>
        <end position="267"/>
    </location>
</feature>
<feature type="region of interest" description="Disordered" evidence="6">
    <location>
        <begin position="401"/>
        <end position="429"/>
    </location>
</feature>